<dbReference type="EMBL" id="GGEC01011589">
    <property type="protein sequence ID" value="MBW92072.1"/>
    <property type="molecule type" value="Transcribed_RNA"/>
</dbReference>
<proteinExistence type="predicted"/>
<reference evidence="2" key="1">
    <citation type="submission" date="2018-02" db="EMBL/GenBank/DDBJ databases">
        <title>Rhizophora mucronata_Transcriptome.</title>
        <authorList>
            <person name="Meera S.P."/>
            <person name="Sreeshan A."/>
            <person name="Augustine A."/>
        </authorList>
    </citation>
    <scope>NUCLEOTIDE SEQUENCE</scope>
    <source>
        <tissue evidence="2">Leaf</tissue>
    </source>
</reference>
<keyword evidence="1" id="KW-0812">Transmembrane</keyword>
<protein>
    <submittedName>
        <fullName evidence="2">Uncharacterized protein</fullName>
    </submittedName>
</protein>
<feature type="transmembrane region" description="Helical" evidence="1">
    <location>
        <begin position="67"/>
        <end position="91"/>
    </location>
</feature>
<dbReference type="AlphaFoldDB" id="A0A2P2JF40"/>
<sequence>MVAATKGSLRVGYRRSRVVVVGVSTGEAARPEEESARADQLSLLPAKADPFQVEAFQALHLLFLPSWMSAILVLVLLLLLLQLVVAIEMVVELGQLQERKQCFLRNLMTRSHCWSLLLFWVHLQCWKFQKEEHSAGTVAVESASSAAVGVEASPKESFGISPALHLFP</sequence>
<accession>A0A2P2JF40</accession>
<organism evidence="2">
    <name type="scientific">Rhizophora mucronata</name>
    <name type="common">Asiatic mangrove</name>
    <dbReference type="NCBI Taxonomy" id="61149"/>
    <lineage>
        <taxon>Eukaryota</taxon>
        <taxon>Viridiplantae</taxon>
        <taxon>Streptophyta</taxon>
        <taxon>Embryophyta</taxon>
        <taxon>Tracheophyta</taxon>
        <taxon>Spermatophyta</taxon>
        <taxon>Magnoliopsida</taxon>
        <taxon>eudicotyledons</taxon>
        <taxon>Gunneridae</taxon>
        <taxon>Pentapetalae</taxon>
        <taxon>rosids</taxon>
        <taxon>fabids</taxon>
        <taxon>Malpighiales</taxon>
        <taxon>Rhizophoraceae</taxon>
        <taxon>Rhizophora</taxon>
    </lineage>
</organism>
<evidence type="ECO:0000256" key="1">
    <source>
        <dbReference type="SAM" id="Phobius"/>
    </source>
</evidence>
<keyword evidence="1" id="KW-1133">Transmembrane helix</keyword>
<evidence type="ECO:0000313" key="2">
    <source>
        <dbReference type="EMBL" id="MBW92072.1"/>
    </source>
</evidence>
<name>A0A2P2JF40_RHIMU</name>
<keyword evidence="1" id="KW-0472">Membrane</keyword>